<evidence type="ECO:0000256" key="5">
    <source>
        <dbReference type="ARBA" id="ARBA00023134"/>
    </source>
</evidence>
<evidence type="ECO:0000313" key="13">
    <source>
        <dbReference type="Proteomes" id="UP000016960"/>
    </source>
</evidence>
<feature type="domain" description="KH type-2" evidence="10">
    <location>
        <begin position="257"/>
        <end position="333"/>
    </location>
</feature>
<evidence type="ECO:0000313" key="12">
    <source>
        <dbReference type="EMBL" id="ERN41100.1"/>
    </source>
</evidence>
<dbReference type="InterPro" id="IPR006073">
    <property type="entry name" value="GTP-bd"/>
</dbReference>
<dbReference type="PATRIC" id="fig|582515.4.peg.2654"/>
<keyword evidence="6" id="KW-0699">rRNA-binding</keyword>
<dbReference type="Gene3D" id="3.30.300.20">
    <property type="match status" value="1"/>
</dbReference>
<evidence type="ECO:0000256" key="8">
    <source>
        <dbReference type="RuleBase" id="RU003761"/>
    </source>
</evidence>
<reference evidence="12 13" key="1">
    <citation type="submission" date="2013-05" db="EMBL/GenBank/DDBJ databases">
        <title>Draft genome sequence of Rubidibacter lacunae KORDI 51-2.</title>
        <authorList>
            <person name="Choi D.H."/>
            <person name="Noh J.H."/>
            <person name="Kwon K.-K."/>
            <person name="Lee J.-H."/>
            <person name="Ryu J.-Y."/>
        </authorList>
    </citation>
    <scope>NUCLEOTIDE SEQUENCE [LARGE SCALE GENOMIC DNA]</scope>
    <source>
        <strain evidence="12 13">KORDI 51-2</strain>
    </source>
</reference>
<keyword evidence="6" id="KW-0690">Ribosome biogenesis</keyword>
<feature type="region of interest" description="G1" evidence="7">
    <location>
        <begin position="65"/>
        <end position="72"/>
    </location>
</feature>
<dbReference type="GO" id="GO:0005525">
    <property type="term" value="F:GTP binding"/>
    <property type="evidence" value="ECO:0007669"/>
    <property type="project" value="UniProtKB-UniRule"/>
</dbReference>
<dbReference type="PROSITE" id="PS50823">
    <property type="entry name" value="KH_TYPE_2"/>
    <property type="match status" value="1"/>
</dbReference>
<dbReference type="STRING" id="582515.KR51_00023620"/>
<comment type="function">
    <text evidence="6">An essential GTPase that binds both GDP and GTP, with rapid nucleotide exchange. Plays a role in 16S rRNA processing and 30S ribosomal subunit biogenesis and possibly also in cell cycle regulation and energy metabolism.</text>
</comment>
<comment type="subunit">
    <text evidence="6">Monomer.</text>
</comment>
<dbReference type="CDD" id="cd22534">
    <property type="entry name" value="KH-II_Era"/>
    <property type="match status" value="1"/>
</dbReference>
<dbReference type="InterPro" id="IPR015946">
    <property type="entry name" value="KH_dom-like_a/b"/>
</dbReference>
<keyword evidence="6" id="KW-0963">Cytoplasm</keyword>
<dbReference type="PANTHER" id="PTHR42698:SF1">
    <property type="entry name" value="GTPASE ERA, MITOCHONDRIAL"/>
    <property type="match status" value="1"/>
</dbReference>
<comment type="caution">
    <text evidence="12">The sequence shown here is derived from an EMBL/GenBank/DDBJ whole genome shotgun (WGS) entry which is preliminary data.</text>
</comment>
<evidence type="ECO:0000256" key="6">
    <source>
        <dbReference type="HAMAP-Rule" id="MF_00367"/>
    </source>
</evidence>
<dbReference type="Pfam" id="PF01926">
    <property type="entry name" value="MMR_HSR1"/>
    <property type="match status" value="1"/>
</dbReference>
<keyword evidence="5 6" id="KW-0342">GTP-binding</keyword>
<feature type="region of interest" description="G5" evidence="7">
    <location>
        <begin position="205"/>
        <end position="207"/>
    </location>
</feature>
<dbReference type="Gene3D" id="3.40.50.300">
    <property type="entry name" value="P-loop containing nucleotide triphosphate hydrolases"/>
    <property type="match status" value="1"/>
</dbReference>
<dbReference type="PANTHER" id="PTHR42698">
    <property type="entry name" value="GTPASE ERA"/>
    <property type="match status" value="1"/>
</dbReference>
<evidence type="ECO:0000256" key="7">
    <source>
        <dbReference type="PROSITE-ProRule" id="PRU01050"/>
    </source>
</evidence>
<gene>
    <name evidence="6" type="primary">era</name>
    <name evidence="12" type="ORF">KR51_00023620</name>
</gene>
<dbReference type="SUPFAM" id="SSF52540">
    <property type="entry name" value="P-loop containing nucleoside triphosphate hydrolases"/>
    <property type="match status" value="1"/>
</dbReference>
<feature type="region of interest" description="G2" evidence="7">
    <location>
        <begin position="91"/>
        <end position="95"/>
    </location>
</feature>
<dbReference type="NCBIfam" id="NF000908">
    <property type="entry name" value="PRK00089.1"/>
    <property type="match status" value="1"/>
</dbReference>
<feature type="binding site" evidence="6">
    <location>
        <begin position="112"/>
        <end position="116"/>
    </location>
    <ligand>
        <name>GTP</name>
        <dbReference type="ChEBI" id="CHEBI:37565"/>
    </ligand>
</feature>
<dbReference type="InterPro" id="IPR009019">
    <property type="entry name" value="KH_sf_prok-type"/>
</dbReference>
<protein>
    <recommendedName>
        <fullName evidence="2 6">GTPase Era</fullName>
    </recommendedName>
</protein>
<dbReference type="HAMAP" id="MF_00367">
    <property type="entry name" value="GTPase_Era"/>
    <property type="match status" value="1"/>
</dbReference>
<feature type="binding site" evidence="6">
    <location>
        <begin position="65"/>
        <end position="72"/>
    </location>
    <ligand>
        <name>GTP</name>
        <dbReference type="ChEBI" id="CHEBI:37565"/>
    </ligand>
</feature>
<dbReference type="NCBIfam" id="TIGR00436">
    <property type="entry name" value="era"/>
    <property type="match status" value="1"/>
</dbReference>
<evidence type="ECO:0000256" key="2">
    <source>
        <dbReference type="ARBA" id="ARBA00020484"/>
    </source>
</evidence>
<feature type="domain" description="Era-type G" evidence="11">
    <location>
        <begin position="57"/>
        <end position="226"/>
    </location>
</feature>
<keyword evidence="4 6" id="KW-0694">RNA-binding</keyword>
<feature type="region of interest" description="G4" evidence="7">
    <location>
        <begin position="174"/>
        <end position="177"/>
    </location>
</feature>
<feature type="region of interest" description="G3" evidence="7">
    <location>
        <begin position="112"/>
        <end position="115"/>
    </location>
</feature>
<keyword evidence="6" id="KW-1003">Cell membrane</keyword>
<dbReference type="GO" id="GO:0070181">
    <property type="term" value="F:small ribosomal subunit rRNA binding"/>
    <property type="evidence" value="ECO:0007669"/>
    <property type="project" value="UniProtKB-UniRule"/>
</dbReference>
<dbReference type="FunCoup" id="U5DN49">
    <property type="interactions" value="461"/>
</dbReference>
<dbReference type="PROSITE" id="PS51713">
    <property type="entry name" value="G_ERA"/>
    <property type="match status" value="1"/>
</dbReference>
<feature type="binding site" evidence="6">
    <location>
        <begin position="174"/>
        <end position="177"/>
    </location>
    <ligand>
        <name>GTP</name>
        <dbReference type="ChEBI" id="CHEBI:37565"/>
    </ligand>
</feature>
<evidence type="ECO:0000256" key="3">
    <source>
        <dbReference type="ARBA" id="ARBA00022741"/>
    </source>
</evidence>
<keyword evidence="13" id="KW-1185">Reference proteome</keyword>
<dbReference type="CDD" id="cd04163">
    <property type="entry name" value="Era"/>
    <property type="match status" value="1"/>
</dbReference>
<evidence type="ECO:0000259" key="10">
    <source>
        <dbReference type="PROSITE" id="PS50823"/>
    </source>
</evidence>
<dbReference type="AlphaFoldDB" id="U5DN49"/>
<dbReference type="InterPro" id="IPR005225">
    <property type="entry name" value="Small_GTP-bd"/>
</dbReference>
<organism evidence="12 13">
    <name type="scientific">Rubidibacter lacunae KORDI 51-2</name>
    <dbReference type="NCBI Taxonomy" id="582515"/>
    <lineage>
        <taxon>Bacteria</taxon>
        <taxon>Bacillati</taxon>
        <taxon>Cyanobacteriota</taxon>
        <taxon>Cyanophyceae</taxon>
        <taxon>Oscillatoriophycideae</taxon>
        <taxon>Chroococcales</taxon>
        <taxon>Aphanothecaceae</taxon>
        <taxon>Rubidibacter</taxon>
    </lineage>
</organism>
<evidence type="ECO:0000256" key="9">
    <source>
        <dbReference type="SAM" id="MobiDB-lite"/>
    </source>
</evidence>
<dbReference type="eggNOG" id="COG1159">
    <property type="taxonomic scope" value="Bacteria"/>
</dbReference>
<dbReference type="NCBIfam" id="TIGR00231">
    <property type="entry name" value="small_GTP"/>
    <property type="match status" value="1"/>
</dbReference>
<dbReference type="Proteomes" id="UP000016960">
    <property type="component" value="Unassembled WGS sequence"/>
</dbReference>
<dbReference type="Pfam" id="PF07650">
    <property type="entry name" value="KH_2"/>
    <property type="match status" value="1"/>
</dbReference>
<dbReference type="GO" id="GO:0003924">
    <property type="term" value="F:GTPase activity"/>
    <property type="evidence" value="ECO:0007669"/>
    <property type="project" value="UniProtKB-UniRule"/>
</dbReference>
<dbReference type="InterPro" id="IPR005662">
    <property type="entry name" value="GTPase_Era-like"/>
</dbReference>
<dbReference type="InterPro" id="IPR004044">
    <property type="entry name" value="KH_dom_type_2"/>
</dbReference>
<dbReference type="SUPFAM" id="SSF54814">
    <property type="entry name" value="Prokaryotic type KH domain (KH-domain type II)"/>
    <property type="match status" value="1"/>
</dbReference>
<feature type="region of interest" description="Disordered" evidence="9">
    <location>
        <begin position="1"/>
        <end position="40"/>
    </location>
</feature>
<dbReference type="GO" id="GO:0005886">
    <property type="term" value="C:plasma membrane"/>
    <property type="evidence" value="ECO:0007669"/>
    <property type="project" value="UniProtKB-SubCell"/>
</dbReference>
<keyword evidence="6" id="KW-0472">Membrane</keyword>
<comment type="subcellular location">
    <subcellularLocation>
        <location evidence="6">Cytoplasm</location>
    </subcellularLocation>
    <subcellularLocation>
        <location evidence="6">Cell membrane</location>
        <topology evidence="6">Peripheral membrane protein</topology>
    </subcellularLocation>
</comment>
<dbReference type="InParanoid" id="U5DN49"/>
<accession>U5DN49</accession>
<dbReference type="EMBL" id="ASSJ01000055">
    <property type="protein sequence ID" value="ERN41100.1"/>
    <property type="molecule type" value="Genomic_DNA"/>
</dbReference>
<dbReference type="InterPro" id="IPR030388">
    <property type="entry name" value="G_ERA_dom"/>
</dbReference>
<evidence type="ECO:0000256" key="1">
    <source>
        <dbReference type="ARBA" id="ARBA00007921"/>
    </source>
</evidence>
<name>U5DN49_9CHRO</name>
<dbReference type="PRINTS" id="PR00326">
    <property type="entry name" value="GTP1OBG"/>
</dbReference>
<keyword evidence="3 6" id="KW-0547">Nucleotide-binding</keyword>
<evidence type="ECO:0000256" key="4">
    <source>
        <dbReference type="ARBA" id="ARBA00022884"/>
    </source>
</evidence>
<evidence type="ECO:0000259" key="11">
    <source>
        <dbReference type="PROSITE" id="PS51713"/>
    </source>
</evidence>
<dbReference type="InterPro" id="IPR027417">
    <property type="entry name" value="P-loop_NTPase"/>
</dbReference>
<sequence length="352" mass="38017">MIDPTPIDRNPTASNVPEADADAGPATTGRHVVPGPDVGARDRALPAPIPIAPESFKSGFIGIVGRPNVGKSTLMNQLVGQKIAIATPVAQTTRNRLRGILTTETAQFIFVDTPGIHKPHHELGRVIVKNALATVEAVDVLLFVVDGSVPAGGGDRFIAQILQRADVPVVLGANKIDRRAEVDAEAIAASYTELRSDRDWPLVDFSALTGSGLDALLAQLDERLTPGPYYYPPDLVTDRPERFIIGELIREQILLHARQEIPHSVAIVVEAVETTPTIANILATIHVERQSQKGILIGKGGSMLKSIGSAAREQIQKLIVGKVYLELYVRVQPKWRQSRSQLADFGYAIEDA</sequence>
<dbReference type="GO" id="GO:0043024">
    <property type="term" value="F:ribosomal small subunit binding"/>
    <property type="evidence" value="ECO:0007669"/>
    <property type="project" value="TreeGrafter"/>
</dbReference>
<proteinExistence type="inferred from homology"/>
<dbReference type="GO" id="GO:0005829">
    <property type="term" value="C:cytosol"/>
    <property type="evidence" value="ECO:0007669"/>
    <property type="project" value="TreeGrafter"/>
</dbReference>
<comment type="similarity">
    <text evidence="1 6 7 8">Belongs to the TRAFAC class TrmE-Era-EngA-EngB-Septin-like GTPase superfamily. Era GTPase family.</text>
</comment>
<dbReference type="GO" id="GO:0000028">
    <property type="term" value="P:ribosomal small subunit assembly"/>
    <property type="evidence" value="ECO:0007669"/>
    <property type="project" value="TreeGrafter"/>
</dbReference>